<dbReference type="AlphaFoldDB" id="A0A4V6JIN7"/>
<feature type="compositionally biased region" description="Basic and acidic residues" evidence="1">
    <location>
        <begin position="8"/>
        <end position="25"/>
    </location>
</feature>
<feature type="region of interest" description="Disordered" evidence="1">
    <location>
        <begin position="1"/>
        <end position="32"/>
    </location>
</feature>
<gene>
    <name evidence="2" type="ORF">NCTC13032_03863</name>
</gene>
<proteinExistence type="predicted"/>
<sequence length="32" mass="3706">MKSTVQHVSKEQPKQPQKNQDEQTKQKPGKSK</sequence>
<reference evidence="2 3" key="1">
    <citation type="submission" date="2019-05" db="EMBL/GenBank/DDBJ databases">
        <authorList>
            <consortium name="Pathogen Informatics"/>
        </authorList>
    </citation>
    <scope>NUCLEOTIDE SEQUENCE [LARGE SCALE GENOMIC DNA]</scope>
    <source>
        <strain evidence="2 3">NCTC13032</strain>
    </source>
</reference>
<evidence type="ECO:0000256" key="1">
    <source>
        <dbReference type="SAM" id="MobiDB-lite"/>
    </source>
</evidence>
<dbReference type="EMBL" id="LR590464">
    <property type="protein sequence ID" value="VTP68973.1"/>
    <property type="molecule type" value="Genomic_DNA"/>
</dbReference>
<name>A0A4V6JIN7_9ENTR</name>
<accession>A0A4V6JIN7</accession>
<organism evidence="2 3">
    <name type="scientific">Leclercia adecarboxylata</name>
    <dbReference type="NCBI Taxonomy" id="83655"/>
    <lineage>
        <taxon>Bacteria</taxon>
        <taxon>Pseudomonadati</taxon>
        <taxon>Pseudomonadota</taxon>
        <taxon>Gammaproteobacteria</taxon>
        <taxon>Enterobacterales</taxon>
        <taxon>Enterobacteriaceae</taxon>
        <taxon>Leclercia</taxon>
    </lineage>
</organism>
<protein>
    <submittedName>
        <fullName evidence="2">Uncharacterized protein</fullName>
    </submittedName>
</protein>
<dbReference type="Proteomes" id="UP000310719">
    <property type="component" value="Chromosome"/>
</dbReference>
<evidence type="ECO:0000313" key="3">
    <source>
        <dbReference type="Proteomes" id="UP000310719"/>
    </source>
</evidence>
<evidence type="ECO:0000313" key="2">
    <source>
        <dbReference type="EMBL" id="VTP68973.1"/>
    </source>
</evidence>